<evidence type="ECO:0000259" key="7">
    <source>
        <dbReference type="Pfam" id="PF12706"/>
    </source>
</evidence>
<dbReference type="InterPro" id="IPR001279">
    <property type="entry name" value="Metallo-B-lactamas"/>
</dbReference>
<dbReference type="SUPFAM" id="SSF56281">
    <property type="entry name" value="Metallo-hydrolase/oxidoreductase"/>
    <property type="match status" value="1"/>
</dbReference>
<keyword evidence="5 6" id="KW-0884">PQQ biosynthesis</keyword>
<evidence type="ECO:0000256" key="6">
    <source>
        <dbReference type="HAMAP-Rule" id="MF_00653"/>
    </source>
</evidence>
<dbReference type="Pfam" id="PF12706">
    <property type="entry name" value="Lactamase_B_2"/>
    <property type="match status" value="1"/>
</dbReference>
<comment type="pathway">
    <text evidence="1 6">Cofactor biosynthesis; pyrroloquinoline quinone biosynthesis.</text>
</comment>
<proteinExistence type="inferred from homology"/>
<dbReference type="HAMAP" id="MF_00653">
    <property type="entry name" value="PQQ_syn_PqqB"/>
    <property type="match status" value="1"/>
</dbReference>
<gene>
    <name evidence="6 8" type="primary">pqqB</name>
    <name evidence="8" type="ORF">GCM10010970_01280</name>
</gene>
<evidence type="ECO:0000313" key="8">
    <source>
        <dbReference type="EMBL" id="GGP17735.1"/>
    </source>
</evidence>
<evidence type="ECO:0000256" key="5">
    <source>
        <dbReference type="ARBA" id="ARBA00022905"/>
    </source>
</evidence>
<evidence type="ECO:0000256" key="3">
    <source>
        <dbReference type="ARBA" id="ARBA00015084"/>
    </source>
</evidence>
<comment type="similarity">
    <text evidence="2 6">Belongs to the PqqB family.</text>
</comment>
<comment type="caution">
    <text evidence="8">The sequence shown here is derived from an EMBL/GenBank/DDBJ whole genome shotgun (WGS) entry which is preliminary data.</text>
</comment>
<comment type="function">
    <text evidence="6">May be involved in the transport of PQQ or its precursor to the periplasm.</text>
</comment>
<evidence type="ECO:0000256" key="4">
    <source>
        <dbReference type="ARBA" id="ARBA00022448"/>
    </source>
</evidence>
<evidence type="ECO:0000313" key="9">
    <source>
        <dbReference type="Proteomes" id="UP000637267"/>
    </source>
</evidence>
<dbReference type="InterPro" id="IPR011842">
    <property type="entry name" value="PQQ_synth_PqqB"/>
</dbReference>
<sequence>MPQTQSSIAVSADGVRWVVVNASPDLRQQFLATPVLHPAGGLRGSPLQAVLLTNADVDHIAGLLSLRENHAFNLYATNRVLRVLDNNPVFNVLNRDYVRRLAFDLDQVQPVMDAEGGDTGVRVEPFVIPGKIALWLENPAADHFGSQPEDTIGLALGTAGSRQRLFYLPGCAALPDALKARLAPGDTLLFDGTTFTDDEMITSGMGHKTASRMGHLPMSGTGGAVALWAGAPLGRKLFIHINNSNPVLLPESPERAFVHAAGWGIAYDGMEFCVE</sequence>
<dbReference type="NCBIfam" id="TIGR02108">
    <property type="entry name" value="PQQ_syn_pqqB"/>
    <property type="match status" value="1"/>
</dbReference>
<dbReference type="InterPro" id="IPR036866">
    <property type="entry name" value="RibonucZ/Hydroxyglut_hydro"/>
</dbReference>
<keyword evidence="4 6" id="KW-0813">Transport</keyword>
<accession>A0ABQ2P3Y0</accession>
<feature type="domain" description="Metallo-beta-lactamase" evidence="7">
    <location>
        <begin position="16"/>
        <end position="241"/>
    </location>
</feature>
<dbReference type="EMBL" id="BMLX01000001">
    <property type="protein sequence ID" value="GGP17735.1"/>
    <property type="molecule type" value="Genomic_DNA"/>
</dbReference>
<keyword evidence="9" id="KW-1185">Reference proteome</keyword>
<dbReference type="Proteomes" id="UP000637267">
    <property type="component" value="Unassembled WGS sequence"/>
</dbReference>
<evidence type="ECO:0000256" key="2">
    <source>
        <dbReference type="ARBA" id="ARBA00008481"/>
    </source>
</evidence>
<evidence type="ECO:0000256" key="1">
    <source>
        <dbReference type="ARBA" id="ARBA00004886"/>
    </source>
</evidence>
<organism evidence="8 9">
    <name type="scientific">Silvimonas iriomotensis</name>
    <dbReference type="NCBI Taxonomy" id="449662"/>
    <lineage>
        <taxon>Bacteria</taxon>
        <taxon>Pseudomonadati</taxon>
        <taxon>Pseudomonadota</taxon>
        <taxon>Betaproteobacteria</taxon>
        <taxon>Neisseriales</taxon>
        <taxon>Chitinibacteraceae</taxon>
        <taxon>Silvimonas</taxon>
    </lineage>
</organism>
<reference evidence="9" key="1">
    <citation type="journal article" date="2019" name="Int. J. Syst. Evol. Microbiol.">
        <title>The Global Catalogue of Microorganisms (GCM) 10K type strain sequencing project: providing services to taxonomists for standard genome sequencing and annotation.</title>
        <authorList>
            <consortium name="The Broad Institute Genomics Platform"/>
            <consortium name="The Broad Institute Genome Sequencing Center for Infectious Disease"/>
            <person name="Wu L."/>
            <person name="Ma J."/>
        </authorList>
    </citation>
    <scope>NUCLEOTIDE SEQUENCE [LARGE SCALE GENOMIC DNA]</scope>
    <source>
        <strain evidence="9">CGMCC 1.8859</strain>
    </source>
</reference>
<name>A0ABQ2P3Y0_9NEIS</name>
<dbReference type="Gene3D" id="3.60.15.10">
    <property type="entry name" value="Ribonuclease Z/Hydroxyacylglutathione hydrolase-like"/>
    <property type="match status" value="1"/>
</dbReference>
<protein>
    <recommendedName>
        <fullName evidence="3 6">Coenzyme PQQ synthesis protein B</fullName>
    </recommendedName>
    <alternativeName>
        <fullName evidence="6">Pyrroloquinoline quinone biosynthesis protein B</fullName>
    </alternativeName>
</protein>